<dbReference type="EMBL" id="BGPR01000093">
    <property type="protein sequence ID" value="GBL93371.1"/>
    <property type="molecule type" value="Genomic_DNA"/>
</dbReference>
<comment type="caution">
    <text evidence="1">The sequence shown here is derived from an EMBL/GenBank/DDBJ whole genome shotgun (WGS) entry which is preliminary data.</text>
</comment>
<accession>A0A4Y2BMB7</accession>
<sequence>MFSTSKPASAVPNKPNPCPDFRSLFENSSLSVCVFSNMSIEVSPGGTHLTRGEESLTRQTIRSSRGALSRAFPVVIRTGNVSGTKGLFSGRSWPGPRDLRQVSKFILAIVSKVCRSTTIVNPTSRSGVEQDTRCAYLSYLNVNFVSPLSLPCLPQRLAPSCPP</sequence>
<proteinExistence type="predicted"/>
<evidence type="ECO:0000313" key="1">
    <source>
        <dbReference type="EMBL" id="GBL93371.1"/>
    </source>
</evidence>
<gene>
    <name evidence="1" type="ORF">AVEN_219492_1</name>
</gene>
<evidence type="ECO:0000313" key="2">
    <source>
        <dbReference type="Proteomes" id="UP000499080"/>
    </source>
</evidence>
<dbReference type="Proteomes" id="UP000499080">
    <property type="component" value="Unassembled WGS sequence"/>
</dbReference>
<reference evidence="1 2" key="1">
    <citation type="journal article" date="2019" name="Sci. Rep.">
        <title>Orb-weaving spider Araneus ventricosus genome elucidates the spidroin gene catalogue.</title>
        <authorList>
            <person name="Kono N."/>
            <person name="Nakamura H."/>
            <person name="Ohtoshi R."/>
            <person name="Moran D.A.P."/>
            <person name="Shinohara A."/>
            <person name="Yoshida Y."/>
            <person name="Fujiwara M."/>
            <person name="Mori M."/>
            <person name="Tomita M."/>
            <person name="Arakawa K."/>
        </authorList>
    </citation>
    <scope>NUCLEOTIDE SEQUENCE [LARGE SCALE GENOMIC DNA]</scope>
</reference>
<organism evidence="1 2">
    <name type="scientific">Araneus ventricosus</name>
    <name type="common">Orbweaver spider</name>
    <name type="synonym">Epeira ventricosa</name>
    <dbReference type="NCBI Taxonomy" id="182803"/>
    <lineage>
        <taxon>Eukaryota</taxon>
        <taxon>Metazoa</taxon>
        <taxon>Ecdysozoa</taxon>
        <taxon>Arthropoda</taxon>
        <taxon>Chelicerata</taxon>
        <taxon>Arachnida</taxon>
        <taxon>Araneae</taxon>
        <taxon>Araneomorphae</taxon>
        <taxon>Entelegynae</taxon>
        <taxon>Araneoidea</taxon>
        <taxon>Araneidae</taxon>
        <taxon>Araneus</taxon>
    </lineage>
</organism>
<dbReference type="AlphaFoldDB" id="A0A4Y2BMB7"/>
<protein>
    <submittedName>
        <fullName evidence="1">Uncharacterized protein</fullName>
    </submittedName>
</protein>
<keyword evidence="2" id="KW-1185">Reference proteome</keyword>
<name>A0A4Y2BMB7_ARAVE</name>